<reference evidence="2 3" key="1">
    <citation type="submission" date="2014-10" db="EMBL/GenBank/DDBJ databases">
        <title>The Complete Genome Sequence for the Shellfish Pathogen Vibrio coralliilyticus RE98 Isolated from a Shellfish Hatchery.</title>
        <authorList>
            <person name="Richards G.P."/>
            <person name="Bono J.L."/>
            <person name="Watson M.A."/>
            <person name="Needleman D.S."/>
        </authorList>
    </citation>
    <scope>NUCLEOTIDE SEQUENCE [LARGE SCALE GENOMIC DNA]</scope>
    <source>
        <strain evidence="2 3">RE98</strain>
    </source>
</reference>
<dbReference type="Pfam" id="PF03109">
    <property type="entry name" value="ABC1"/>
    <property type="match status" value="1"/>
</dbReference>
<dbReference type="RefSeq" id="WP_043008483.1">
    <property type="nucleotide sequence ID" value="NZ_CP009617.1"/>
</dbReference>
<accession>A0AAN0VXE0</accession>
<dbReference type="KEGG" id="vcy:IX92_08965"/>
<evidence type="ECO:0000313" key="2">
    <source>
        <dbReference type="EMBL" id="AIW19177.1"/>
    </source>
</evidence>
<keyword evidence="3" id="KW-1185">Reference proteome</keyword>
<evidence type="ECO:0000259" key="1">
    <source>
        <dbReference type="Pfam" id="PF03109"/>
    </source>
</evidence>
<feature type="domain" description="ABC1 atypical kinase-like" evidence="1">
    <location>
        <begin position="79"/>
        <end position="187"/>
    </location>
</feature>
<dbReference type="Gene3D" id="1.10.510.10">
    <property type="entry name" value="Transferase(Phosphotransferase) domain 1"/>
    <property type="match status" value="1"/>
</dbReference>
<dbReference type="AlphaFoldDB" id="A0AAN0VXE0"/>
<proteinExistence type="predicted"/>
<sequence>MNARQKAQQDFDLSGEPLIVGDKNRCPLPPEELISLTHESPYVVKVVDSGLTAEVYHLRINGRDYNMKKRRPTAKVKNLDGQYSFLNEVQRRQQFQQLRENPATSALFQNIVPTLYADYRLGFMISPWIEGEHVQTLTPSIIKQLFTTLEACEQHGLMEWDLCSGNLLVDNVGKLWLFDFGYMYPFDPLSELNSNGLSDPIFHFVERFETRFFFGWLLEQNLSSAHQLSLYESVKQLGFESFQRKVQWLNLQSALPEVITHFTSIANRWKTALDNEQALNQQFRLEAFRSHVLDIEDDLHGQSCTPTTLKRIDVVRREIEQDYQYLLDNGGLFYGNADKSQSQLLEDYAEKYQLALNYQIK</sequence>
<dbReference type="Gene3D" id="3.30.200.20">
    <property type="entry name" value="Phosphorylase Kinase, domain 1"/>
    <property type="match status" value="1"/>
</dbReference>
<evidence type="ECO:0000313" key="3">
    <source>
        <dbReference type="Proteomes" id="UP000030081"/>
    </source>
</evidence>
<dbReference type="InterPro" id="IPR011009">
    <property type="entry name" value="Kinase-like_dom_sf"/>
</dbReference>
<dbReference type="EMBL" id="CP009617">
    <property type="protein sequence ID" value="AIW19177.1"/>
    <property type="molecule type" value="Genomic_DNA"/>
</dbReference>
<gene>
    <name evidence="2" type="ORF">IX92_08965</name>
</gene>
<name>A0AAN0VXE0_9VIBR</name>
<protein>
    <submittedName>
        <fullName evidence="2">Phosphotransferase</fullName>
    </submittedName>
</protein>
<organism evidence="2 3">
    <name type="scientific">Vibrio coralliilyticus</name>
    <dbReference type="NCBI Taxonomy" id="190893"/>
    <lineage>
        <taxon>Bacteria</taxon>
        <taxon>Pseudomonadati</taxon>
        <taxon>Pseudomonadota</taxon>
        <taxon>Gammaproteobacteria</taxon>
        <taxon>Vibrionales</taxon>
        <taxon>Vibrionaceae</taxon>
        <taxon>Vibrio</taxon>
    </lineage>
</organism>
<dbReference type="InterPro" id="IPR004147">
    <property type="entry name" value="ABC1_dom"/>
</dbReference>
<dbReference type="SUPFAM" id="SSF56112">
    <property type="entry name" value="Protein kinase-like (PK-like)"/>
    <property type="match status" value="1"/>
</dbReference>
<dbReference type="Proteomes" id="UP000030081">
    <property type="component" value="Chromosome 1"/>
</dbReference>